<proteinExistence type="predicted"/>
<reference evidence="2" key="2">
    <citation type="submission" date="2019-07" db="EMBL/GenBank/DDBJ databases">
        <authorList>
            <person name="Seetharam A."/>
            <person name="Woodhouse M."/>
            <person name="Cannon E."/>
        </authorList>
    </citation>
    <scope>NUCLEOTIDE SEQUENCE [LARGE SCALE GENOMIC DNA]</scope>
    <source>
        <strain evidence="2">cv. B73</strain>
    </source>
</reference>
<dbReference type="Gramene" id="Zm00001eb263830_T001">
    <property type="protein sequence ID" value="Zm00001eb263830_P001"/>
    <property type="gene ID" value="Zm00001eb263830"/>
</dbReference>
<evidence type="ECO:0000256" key="1">
    <source>
        <dbReference type="SAM" id="MobiDB-lite"/>
    </source>
</evidence>
<organism evidence="2 3">
    <name type="scientific">Zea mays</name>
    <name type="common">Maize</name>
    <dbReference type="NCBI Taxonomy" id="4577"/>
    <lineage>
        <taxon>Eukaryota</taxon>
        <taxon>Viridiplantae</taxon>
        <taxon>Streptophyta</taxon>
        <taxon>Embryophyta</taxon>
        <taxon>Tracheophyta</taxon>
        <taxon>Spermatophyta</taxon>
        <taxon>Magnoliopsida</taxon>
        <taxon>Liliopsida</taxon>
        <taxon>Poales</taxon>
        <taxon>Poaceae</taxon>
        <taxon>PACMAD clade</taxon>
        <taxon>Panicoideae</taxon>
        <taxon>Andropogonodae</taxon>
        <taxon>Andropogoneae</taxon>
        <taxon>Tripsacinae</taxon>
        <taxon>Zea</taxon>
    </lineage>
</organism>
<feature type="compositionally biased region" description="Low complexity" evidence="1">
    <location>
        <begin position="124"/>
        <end position="146"/>
    </location>
</feature>
<dbReference type="Proteomes" id="UP000007305">
    <property type="component" value="Chromosome 6"/>
</dbReference>
<reference evidence="2" key="3">
    <citation type="submission" date="2021-05" db="UniProtKB">
        <authorList>
            <consortium name="EnsemblPlants"/>
        </authorList>
    </citation>
    <scope>IDENTIFICATION</scope>
    <source>
        <strain evidence="2">cv. B73</strain>
    </source>
</reference>
<accession>A0A804PSP8</accession>
<evidence type="ECO:0000313" key="3">
    <source>
        <dbReference type="Proteomes" id="UP000007305"/>
    </source>
</evidence>
<feature type="region of interest" description="Disordered" evidence="1">
    <location>
        <begin position="22"/>
        <end position="225"/>
    </location>
</feature>
<dbReference type="EnsemblPlants" id="Zm00001eb263830_T001">
    <property type="protein sequence ID" value="Zm00001eb263830_P001"/>
    <property type="gene ID" value="Zm00001eb263830"/>
</dbReference>
<name>A0A804PSP8_MAIZE</name>
<dbReference type="AlphaFoldDB" id="A0A804PSP8"/>
<feature type="compositionally biased region" description="Basic residues" evidence="1">
    <location>
        <begin position="35"/>
        <end position="48"/>
    </location>
</feature>
<evidence type="ECO:0000313" key="2">
    <source>
        <dbReference type="EnsemblPlants" id="Zm00001eb263830_P001"/>
    </source>
</evidence>
<keyword evidence="3" id="KW-1185">Reference proteome</keyword>
<protein>
    <submittedName>
        <fullName evidence="2">Uncharacterized protein</fullName>
    </submittedName>
</protein>
<dbReference type="InParanoid" id="A0A804PSP8"/>
<sequence length="225" mass="23842">MGKPILRDGGNQADSAITRVTRKGIGLRFPEPGRGGRRRRSEVRRRRWGPREELSFLLNGPPTLESVQPEVGSSGRKSTAHRAVSGAPPAALENPEDRIPSTPGRTHNRIRSPRVGLGGPGPEPVGCWRNARAARAARAGRRVPAGGRTGNGPLGGLPRASNNRLRTESKLATGASARRPPRPTLGRSRPKGPCHWLSPPGRGAAAGRLEAPFPTGGVLNPLQTT</sequence>
<reference evidence="3" key="1">
    <citation type="journal article" date="2009" name="Science">
        <title>The B73 maize genome: complexity, diversity, and dynamics.</title>
        <authorList>
            <person name="Schnable P.S."/>
            <person name="Ware D."/>
            <person name="Fulton R.S."/>
            <person name="Stein J.C."/>
            <person name="Wei F."/>
            <person name="Pasternak S."/>
            <person name="Liang C."/>
            <person name="Zhang J."/>
            <person name="Fulton L."/>
            <person name="Graves T.A."/>
            <person name="Minx P."/>
            <person name="Reily A.D."/>
            <person name="Courtney L."/>
            <person name="Kruchowski S.S."/>
            <person name="Tomlinson C."/>
            <person name="Strong C."/>
            <person name="Delehaunty K."/>
            <person name="Fronick C."/>
            <person name="Courtney B."/>
            <person name="Rock S.M."/>
            <person name="Belter E."/>
            <person name="Du F."/>
            <person name="Kim K."/>
            <person name="Abbott R.M."/>
            <person name="Cotton M."/>
            <person name="Levy A."/>
            <person name="Marchetto P."/>
            <person name="Ochoa K."/>
            <person name="Jackson S.M."/>
            <person name="Gillam B."/>
            <person name="Chen W."/>
            <person name="Yan L."/>
            <person name="Higginbotham J."/>
            <person name="Cardenas M."/>
            <person name="Waligorski J."/>
            <person name="Applebaum E."/>
            <person name="Phelps L."/>
            <person name="Falcone J."/>
            <person name="Kanchi K."/>
            <person name="Thane T."/>
            <person name="Scimone A."/>
            <person name="Thane N."/>
            <person name="Henke J."/>
            <person name="Wang T."/>
            <person name="Ruppert J."/>
            <person name="Shah N."/>
            <person name="Rotter K."/>
            <person name="Hodges J."/>
            <person name="Ingenthron E."/>
            <person name="Cordes M."/>
            <person name="Kohlberg S."/>
            <person name="Sgro J."/>
            <person name="Delgado B."/>
            <person name="Mead K."/>
            <person name="Chinwalla A."/>
            <person name="Leonard S."/>
            <person name="Crouse K."/>
            <person name="Collura K."/>
            <person name="Kudrna D."/>
            <person name="Currie J."/>
            <person name="He R."/>
            <person name="Angelova A."/>
            <person name="Rajasekar S."/>
            <person name="Mueller T."/>
            <person name="Lomeli R."/>
            <person name="Scara G."/>
            <person name="Ko A."/>
            <person name="Delaney K."/>
            <person name="Wissotski M."/>
            <person name="Lopez G."/>
            <person name="Campos D."/>
            <person name="Braidotti M."/>
            <person name="Ashley E."/>
            <person name="Golser W."/>
            <person name="Kim H."/>
            <person name="Lee S."/>
            <person name="Lin J."/>
            <person name="Dujmic Z."/>
            <person name="Kim W."/>
            <person name="Talag J."/>
            <person name="Zuccolo A."/>
            <person name="Fan C."/>
            <person name="Sebastian A."/>
            <person name="Kramer M."/>
            <person name="Spiegel L."/>
            <person name="Nascimento L."/>
            <person name="Zutavern T."/>
            <person name="Miller B."/>
            <person name="Ambroise C."/>
            <person name="Muller S."/>
            <person name="Spooner W."/>
            <person name="Narechania A."/>
            <person name="Ren L."/>
            <person name="Wei S."/>
            <person name="Kumari S."/>
            <person name="Faga B."/>
            <person name="Levy M.J."/>
            <person name="McMahan L."/>
            <person name="Van Buren P."/>
            <person name="Vaughn M.W."/>
            <person name="Ying K."/>
            <person name="Yeh C.-T."/>
            <person name="Emrich S.J."/>
            <person name="Jia Y."/>
            <person name="Kalyanaraman A."/>
            <person name="Hsia A.-P."/>
            <person name="Barbazuk W.B."/>
            <person name="Baucom R.S."/>
            <person name="Brutnell T.P."/>
            <person name="Carpita N.C."/>
            <person name="Chaparro C."/>
            <person name="Chia J.-M."/>
            <person name="Deragon J.-M."/>
            <person name="Estill J.C."/>
            <person name="Fu Y."/>
            <person name="Jeddeloh J.A."/>
            <person name="Han Y."/>
            <person name="Lee H."/>
            <person name="Li P."/>
            <person name="Lisch D.R."/>
            <person name="Liu S."/>
            <person name="Liu Z."/>
            <person name="Nagel D.H."/>
            <person name="McCann M.C."/>
            <person name="SanMiguel P."/>
            <person name="Myers A.M."/>
            <person name="Nettleton D."/>
            <person name="Nguyen J."/>
            <person name="Penning B.W."/>
            <person name="Ponnala L."/>
            <person name="Schneider K.L."/>
            <person name="Schwartz D.C."/>
            <person name="Sharma A."/>
            <person name="Soderlund C."/>
            <person name="Springer N.M."/>
            <person name="Sun Q."/>
            <person name="Wang H."/>
            <person name="Waterman M."/>
            <person name="Westerman R."/>
            <person name="Wolfgruber T.K."/>
            <person name="Yang L."/>
            <person name="Yu Y."/>
            <person name="Zhang L."/>
            <person name="Zhou S."/>
            <person name="Zhu Q."/>
            <person name="Bennetzen J.L."/>
            <person name="Dawe R.K."/>
            <person name="Jiang J."/>
            <person name="Jiang N."/>
            <person name="Presting G.G."/>
            <person name="Wessler S.R."/>
            <person name="Aluru S."/>
            <person name="Martienssen R.A."/>
            <person name="Clifton S.W."/>
            <person name="McCombie W.R."/>
            <person name="Wing R.A."/>
            <person name="Wilson R.K."/>
        </authorList>
    </citation>
    <scope>NUCLEOTIDE SEQUENCE [LARGE SCALE GENOMIC DNA]</scope>
    <source>
        <strain evidence="3">cv. B73</strain>
    </source>
</reference>